<dbReference type="HAMAP" id="MF_00071">
    <property type="entry name" value="LepA"/>
    <property type="match status" value="1"/>
</dbReference>
<evidence type="ECO:0000256" key="1">
    <source>
        <dbReference type="ARBA" id="ARBA00005454"/>
    </source>
</evidence>
<dbReference type="InterPro" id="IPR038363">
    <property type="entry name" value="LepA_C_sf"/>
</dbReference>
<accession>A0ABT6A0V4</accession>
<evidence type="ECO:0000313" key="9">
    <source>
        <dbReference type="EMBL" id="MDF3297455.1"/>
    </source>
</evidence>
<comment type="caution">
    <text evidence="9">The sequence shown here is derived from an EMBL/GenBank/DDBJ whole genome shotgun (WGS) entry which is preliminary data.</text>
</comment>
<feature type="binding site" evidence="7">
    <location>
        <begin position="29"/>
        <end position="34"/>
    </location>
    <ligand>
        <name>GTP</name>
        <dbReference type="ChEBI" id="CHEBI:37565"/>
    </ligand>
</feature>
<keyword evidence="9" id="KW-0251">Elongation factor</keyword>
<comment type="function">
    <text evidence="7">Required for accurate and efficient protein synthesis under certain stress conditions. May act as a fidelity factor of the translation reaction, by catalyzing a one-codon backward translocation of tRNAs on improperly translocated ribosomes. Back-translocation proceeds from a post-translocation (POST) complex to a pre-translocation (PRE) complex, thus giving elongation factor G a second chance to translocate the tRNAs correctly. Binds to ribosomes in a GTP-dependent manner.</text>
</comment>
<keyword evidence="7" id="KW-1003">Cell membrane</keyword>
<organism evidence="9 10">
    <name type="scientific">Streptomyces tropicalis</name>
    <dbReference type="NCBI Taxonomy" id="3034234"/>
    <lineage>
        <taxon>Bacteria</taxon>
        <taxon>Bacillati</taxon>
        <taxon>Actinomycetota</taxon>
        <taxon>Actinomycetes</taxon>
        <taxon>Kitasatosporales</taxon>
        <taxon>Streptomycetaceae</taxon>
        <taxon>Streptomyces</taxon>
    </lineage>
</organism>
<dbReference type="SMART" id="SM00838">
    <property type="entry name" value="EFG_C"/>
    <property type="match status" value="1"/>
</dbReference>
<dbReference type="Gene3D" id="3.30.70.2570">
    <property type="entry name" value="Elongation factor 4, C-terminal domain"/>
    <property type="match status" value="1"/>
</dbReference>
<dbReference type="InterPro" id="IPR035654">
    <property type="entry name" value="LepA_IV"/>
</dbReference>
<feature type="domain" description="Tr-type G" evidence="8">
    <location>
        <begin position="17"/>
        <end position="201"/>
    </location>
</feature>
<dbReference type="InterPro" id="IPR009000">
    <property type="entry name" value="Transl_B-barrel_sf"/>
</dbReference>
<dbReference type="SUPFAM" id="SSF54980">
    <property type="entry name" value="EF-G C-terminal domain-like"/>
    <property type="match status" value="2"/>
</dbReference>
<dbReference type="Proteomes" id="UP001221150">
    <property type="component" value="Unassembled WGS sequence"/>
</dbReference>
<dbReference type="CDD" id="cd03709">
    <property type="entry name" value="lepA_C"/>
    <property type="match status" value="1"/>
</dbReference>
<dbReference type="SUPFAM" id="SSF52540">
    <property type="entry name" value="P-loop containing nucleoside triphosphate hydrolases"/>
    <property type="match status" value="1"/>
</dbReference>
<dbReference type="GO" id="GO:0003746">
    <property type="term" value="F:translation elongation factor activity"/>
    <property type="evidence" value="ECO:0007669"/>
    <property type="project" value="UniProtKB-KW"/>
</dbReference>
<dbReference type="SUPFAM" id="SSF50447">
    <property type="entry name" value="Translation proteins"/>
    <property type="match status" value="1"/>
</dbReference>
<dbReference type="Gene3D" id="3.30.70.870">
    <property type="entry name" value="Elongation Factor G (Translational Gtpase), domain 3"/>
    <property type="match status" value="1"/>
</dbReference>
<dbReference type="NCBIfam" id="TIGR01393">
    <property type="entry name" value="lepA"/>
    <property type="match status" value="1"/>
</dbReference>
<dbReference type="InterPro" id="IPR006297">
    <property type="entry name" value="EF-4"/>
</dbReference>
<keyword evidence="5 7" id="KW-0342">GTP-binding</keyword>
<dbReference type="NCBIfam" id="TIGR00231">
    <property type="entry name" value="small_GTP"/>
    <property type="match status" value="1"/>
</dbReference>
<dbReference type="Gene3D" id="3.40.50.300">
    <property type="entry name" value="P-loop containing nucleotide triphosphate hydrolases"/>
    <property type="match status" value="1"/>
</dbReference>
<dbReference type="RefSeq" id="WP_276106990.1">
    <property type="nucleotide sequence ID" value="NZ_JARJBB010000001.1"/>
</dbReference>
<sequence length="622" mass="68298">MPATPSHVPEPSRTDPALIRNFCIIAHIDHGKSTLADRMLQLTGVVEQRQMRAQYLDRMDIERERGITIKSQAVRLPWAPTRDPGNTHILNMIDTPGHVDFTYEVSRSLAACEGTVLLVDAAQGIEAQTLANLYLAMENDLTIIPVLNKIDLPAAQPEKFAEELANLIGCDPDDVLKVSAKTGLGVDALLDRVVERIPAPVGVADAPARAMIFDSVYDSYRGVVTYVRVVDGQLNKRERIRMMSTGATHELLEIGTNSPEMLPADGLGVGEVGYLITGVKDVRQSKVGDTITSQAKGAEVPLGGYKDPKPMVFSGLYPLDGSDYPDLREALDKLQLNDAALVYEPETSAALGFGFRVGFLGLLHLDVVRERLEREFGLDLIATAPNVVYRVIMEDGSETTVTNPSEFPEGKIAEVYEPVVRATILAPTEFIGAIMELCQTRRGALLGMDYLSEDRVEIRYTLPLAEIVFDFFDQLKSKTRGYASLDYEPTGEQSSSLVKVDILLHGDKVDAFSAITHKDQAYAYGVRLVAKLRELIPRQNFEVPVQAAVGSRVIARETIRAIRKDVLAKCYGGDISRKRKLLEKQKEGKKRMKMVGSVEVPQEAFIAVLSSDDGAGSAKSKK</sequence>
<dbReference type="InterPro" id="IPR000795">
    <property type="entry name" value="T_Tr_GTP-bd_dom"/>
</dbReference>
<evidence type="ECO:0000256" key="6">
    <source>
        <dbReference type="ARBA" id="ARBA00023136"/>
    </source>
</evidence>
<dbReference type="InterPro" id="IPR005225">
    <property type="entry name" value="Small_GTP-bd"/>
</dbReference>
<evidence type="ECO:0000256" key="2">
    <source>
        <dbReference type="ARBA" id="ARBA00022741"/>
    </source>
</evidence>
<keyword evidence="10" id="KW-1185">Reference proteome</keyword>
<gene>
    <name evidence="7 9" type="primary">lepA</name>
    <name evidence="9" type="ORF">P3H78_02195</name>
</gene>
<dbReference type="EC" id="3.6.5.n1" evidence="7"/>
<dbReference type="Pfam" id="PF03144">
    <property type="entry name" value="GTP_EFTU_D2"/>
    <property type="match status" value="1"/>
</dbReference>
<dbReference type="Pfam" id="PF00679">
    <property type="entry name" value="EFG_C"/>
    <property type="match status" value="1"/>
</dbReference>
<dbReference type="InterPro" id="IPR000640">
    <property type="entry name" value="EFG_V-like"/>
</dbReference>
<dbReference type="Gene3D" id="2.40.30.10">
    <property type="entry name" value="Translation factors"/>
    <property type="match status" value="1"/>
</dbReference>
<evidence type="ECO:0000256" key="4">
    <source>
        <dbReference type="ARBA" id="ARBA00022917"/>
    </source>
</evidence>
<evidence type="ECO:0000256" key="5">
    <source>
        <dbReference type="ARBA" id="ARBA00023134"/>
    </source>
</evidence>
<protein>
    <recommendedName>
        <fullName evidence="7">Elongation factor 4</fullName>
        <shortName evidence="7">EF-4</shortName>
        <ecNumber evidence="7">3.6.5.n1</ecNumber>
    </recommendedName>
    <alternativeName>
        <fullName evidence="7">Ribosomal back-translocase LepA</fullName>
    </alternativeName>
</protein>
<reference evidence="9 10" key="1">
    <citation type="submission" date="2023-03" db="EMBL/GenBank/DDBJ databases">
        <title>Draft genome sequence of Streptomyces sp. K1PA1 isolated from peat swamp forest in Thailand.</title>
        <authorList>
            <person name="Klaysubun C."/>
            <person name="Duangmal K."/>
        </authorList>
    </citation>
    <scope>NUCLEOTIDE SEQUENCE [LARGE SCALE GENOMIC DNA]</scope>
    <source>
        <strain evidence="9 10">K1PA1</strain>
    </source>
</reference>
<dbReference type="InterPro" id="IPR004161">
    <property type="entry name" value="EFTu-like_2"/>
</dbReference>
<dbReference type="EMBL" id="JARJBB010000001">
    <property type="protein sequence ID" value="MDF3297455.1"/>
    <property type="molecule type" value="Genomic_DNA"/>
</dbReference>
<name>A0ABT6A0V4_9ACTN</name>
<evidence type="ECO:0000259" key="8">
    <source>
        <dbReference type="PROSITE" id="PS51722"/>
    </source>
</evidence>
<dbReference type="Gene3D" id="3.30.70.240">
    <property type="match status" value="1"/>
</dbReference>
<feature type="binding site" evidence="7">
    <location>
        <begin position="148"/>
        <end position="151"/>
    </location>
    <ligand>
        <name>GTP</name>
        <dbReference type="ChEBI" id="CHEBI:37565"/>
    </ligand>
</feature>
<dbReference type="CDD" id="cd03699">
    <property type="entry name" value="EF4_II"/>
    <property type="match status" value="1"/>
</dbReference>
<dbReference type="PANTHER" id="PTHR43512:SF4">
    <property type="entry name" value="TRANSLATION FACTOR GUF1 HOMOLOG, CHLOROPLASTIC"/>
    <property type="match status" value="1"/>
</dbReference>
<evidence type="ECO:0000256" key="3">
    <source>
        <dbReference type="ARBA" id="ARBA00022801"/>
    </source>
</evidence>
<dbReference type="InterPro" id="IPR031157">
    <property type="entry name" value="G_TR_CS"/>
</dbReference>
<keyword evidence="2 7" id="KW-0547">Nucleotide-binding</keyword>
<proteinExistence type="inferred from homology"/>
<comment type="subcellular location">
    <subcellularLocation>
        <location evidence="7">Cell membrane</location>
        <topology evidence="7">Peripheral membrane protein</topology>
        <orientation evidence="7">Cytoplasmic side</orientation>
    </subcellularLocation>
</comment>
<evidence type="ECO:0000256" key="7">
    <source>
        <dbReference type="HAMAP-Rule" id="MF_00071"/>
    </source>
</evidence>
<comment type="catalytic activity">
    <reaction evidence="7">
        <text>GTP + H2O = GDP + phosphate + H(+)</text>
        <dbReference type="Rhea" id="RHEA:19669"/>
        <dbReference type="ChEBI" id="CHEBI:15377"/>
        <dbReference type="ChEBI" id="CHEBI:15378"/>
        <dbReference type="ChEBI" id="CHEBI:37565"/>
        <dbReference type="ChEBI" id="CHEBI:43474"/>
        <dbReference type="ChEBI" id="CHEBI:58189"/>
        <dbReference type="EC" id="3.6.5.n1"/>
    </reaction>
</comment>
<keyword evidence="3 7" id="KW-0378">Hydrolase</keyword>
<comment type="similarity">
    <text evidence="1 7">Belongs to the TRAFAC class translation factor GTPase superfamily. Classic translation factor GTPase family. LepA subfamily.</text>
</comment>
<dbReference type="PROSITE" id="PS51722">
    <property type="entry name" value="G_TR_2"/>
    <property type="match status" value="1"/>
</dbReference>
<dbReference type="PRINTS" id="PR00315">
    <property type="entry name" value="ELONGATNFCT"/>
</dbReference>
<dbReference type="CDD" id="cd01890">
    <property type="entry name" value="LepA"/>
    <property type="match status" value="1"/>
</dbReference>
<dbReference type="InterPro" id="IPR035647">
    <property type="entry name" value="EFG_III/V"/>
</dbReference>
<dbReference type="PROSITE" id="PS00301">
    <property type="entry name" value="G_TR_1"/>
    <property type="match status" value="1"/>
</dbReference>
<dbReference type="Pfam" id="PF00009">
    <property type="entry name" value="GTP_EFTU"/>
    <property type="match status" value="1"/>
</dbReference>
<dbReference type="PANTHER" id="PTHR43512">
    <property type="entry name" value="TRANSLATION FACTOR GUF1-RELATED"/>
    <property type="match status" value="1"/>
</dbReference>
<dbReference type="CDD" id="cd16260">
    <property type="entry name" value="EF4_III"/>
    <property type="match status" value="1"/>
</dbReference>
<keyword evidence="6 7" id="KW-0472">Membrane</keyword>
<evidence type="ECO:0000313" key="10">
    <source>
        <dbReference type="Proteomes" id="UP001221150"/>
    </source>
</evidence>
<keyword evidence="4 7" id="KW-0648">Protein biosynthesis</keyword>
<dbReference type="InterPro" id="IPR013842">
    <property type="entry name" value="LepA_CTD"/>
</dbReference>
<dbReference type="Pfam" id="PF06421">
    <property type="entry name" value="LepA_C"/>
    <property type="match status" value="1"/>
</dbReference>
<dbReference type="InterPro" id="IPR027417">
    <property type="entry name" value="P-loop_NTPase"/>
</dbReference>
<dbReference type="GO" id="GO:0016787">
    <property type="term" value="F:hydrolase activity"/>
    <property type="evidence" value="ECO:0007669"/>
    <property type="project" value="UniProtKB-KW"/>
</dbReference>